<proteinExistence type="predicted"/>
<comment type="caution">
    <text evidence="1">The sequence shown here is derived from an EMBL/GenBank/DDBJ whole genome shotgun (WGS) entry which is preliminary data.</text>
</comment>
<reference evidence="1" key="1">
    <citation type="submission" date="2021-06" db="EMBL/GenBank/DDBJ databases">
        <authorList>
            <person name="Kallberg Y."/>
            <person name="Tangrot J."/>
            <person name="Rosling A."/>
        </authorList>
    </citation>
    <scope>NUCLEOTIDE SEQUENCE</scope>
    <source>
        <strain evidence="1">AU212A</strain>
    </source>
</reference>
<protein>
    <submittedName>
        <fullName evidence="1">3019_t:CDS:1</fullName>
    </submittedName>
</protein>
<sequence length="45" mass="4976">RNDSDGVSYLGPVLVVAVSPIREKYFAYVRPEDPLTGTMIFCGNK</sequence>
<dbReference type="EMBL" id="CAJVPM010028867">
    <property type="protein sequence ID" value="CAG8671206.1"/>
    <property type="molecule type" value="Genomic_DNA"/>
</dbReference>
<evidence type="ECO:0000313" key="2">
    <source>
        <dbReference type="Proteomes" id="UP000789860"/>
    </source>
</evidence>
<name>A0ACA9NQ69_9GLOM</name>
<gene>
    <name evidence="1" type="ORF">SCALOS_LOCUS9383</name>
</gene>
<evidence type="ECO:0000313" key="1">
    <source>
        <dbReference type="EMBL" id="CAG8671206.1"/>
    </source>
</evidence>
<feature type="non-terminal residue" evidence="1">
    <location>
        <position position="1"/>
    </location>
</feature>
<organism evidence="1 2">
    <name type="scientific">Scutellospora calospora</name>
    <dbReference type="NCBI Taxonomy" id="85575"/>
    <lineage>
        <taxon>Eukaryota</taxon>
        <taxon>Fungi</taxon>
        <taxon>Fungi incertae sedis</taxon>
        <taxon>Mucoromycota</taxon>
        <taxon>Glomeromycotina</taxon>
        <taxon>Glomeromycetes</taxon>
        <taxon>Diversisporales</taxon>
        <taxon>Gigasporaceae</taxon>
        <taxon>Scutellospora</taxon>
    </lineage>
</organism>
<accession>A0ACA9NQ69</accession>
<dbReference type="Proteomes" id="UP000789860">
    <property type="component" value="Unassembled WGS sequence"/>
</dbReference>
<keyword evidence="2" id="KW-1185">Reference proteome</keyword>